<proteinExistence type="predicted"/>
<reference evidence="1 2" key="1">
    <citation type="submission" date="2024-05" db="EMBL/GenBank/DDBJ databases">
        <title>A draft genome resource for the thread blight pathogen Marasmius tenuissimus strain MS-2.</title>
        <authorList>
            <person name="Yulfo-Soto G.E."/>
            <person name="Baruah I.K."/>
            <person name="Amoako-Attah I."/>
            <person name="Bukari Y."/>
            <person name="Meinhardt L.W."/>
            <person name="Bailey B.A."/>
            <person name="Cohen S.P."/>
        </authorList>
    </citation>
    <scope>NUCLEOTIDE SEQUENCE [LARGE SCALE GENOMIC DNA]</scope>
    <source>
        <strain evidence="1 2">MS-2</strain>
    </source>
</reference>
<evidence type="ECO:0008006" key="3">
    <source>
        <dbReference type="Google" id="ProtNLM"/>
    </source>
</evidence>
<name>A0ABR2ZMX1_9AGAR</name>
<evidence type="ECO:0000313" key="2">
    <source>
        <dbReference type="Proteomes" id="UP001437256"/>
    </source>
</evidence>
<protein>
    <recommendedName>
        <fullName evidence="3">RRM domain-containing protein</fullName>
    </recommendedName>
</protein>
<gene>
    <name evidence="1" type="ORF">AAF712_010375</name>
</gene>
<dbReference type="EMBL" id="JBBXMP010000097">
    <property type="protein sequence ID" value="KAL0062753.1"/>
    <property type="molecule type" value="Genomic_DNA"/>
</dbReference>
<dbReference type="Proteomes" id="UP001437256">
    <property type="component" value="Unassembled WGS sequence"/>
</dbReference>
<accession>A0ABR2ZMX1</accession>
<keyword evidence="2" id="KW-1185">Reference proteome</keyword>
<evidence type="ECO:0000313" key="1">
    <source>
        <dbReference type="EMBL" id="KAL0062753.1"/>
    </source>
</evidence>
<dbReference type="InterPro" id="IPR035979">
    <property type="entry name" value="RBD_domain_sf"/>
</dbReference>
<sequence length="336" mass="37959">MDICWFNQDEARIVQFRTKETAVEAFKHFLDRPAFAKSFRVAYCPRPSTPEKDLVVYVGDMQEGQFRTIIRPYAPQIVLMTFRPPGTKGASYIHVQFTTTEAAAAALEYASPLEVGGRKIYIQYASDFSDIPRPNTLSIYARNMTRSKIRAVFRPHASTILQFKVPPREHDYGAFAQITFENADQAAAVVEAYGGRMYMGHDFPLSAKETTSKLLLKRMEVIHIQFKTTEQAVNALNYVSASHQKLRNKLGYGSLPYQVPTKQLNAYVGERTLDEVRNTPGPQQSGLQGIRLSPPLDGEYGGVAVIYYRDTEVAKTTIFALEVKSVLEVQKFMNFE</sequence>
<dbReference type="SUPFAM" id="SSF54928">
    <property type="entry name" value="RNA-binding domain, RBD"/>
    <property type="match status" value="1"/>
</dbReference>
<organism evidence="1 2">
    <name type="scientific">Marasmius tenuissimus</name>
    <dbReference type="NCBI Taxonomy" id="585030"/>
    <lineage>
        <taxon>Eukaryota</taxon>
        <taxon>Fungi</taxon>
        <taxon>Dikarya</taxon>
        <taxon>Basidiomycota</taxon>
        <taxon>Agaricomycotina</taxon>
        <taxon>Agaricomycetes</taxon>
        <taxon>Agaricomycetidae</taxon>
        <taxon>Agaricales</taxon>
        <taxon>Marasmiineae</taxon>
        <taxon>Marasmiaceae</taxon>
        <taxon>Marasmius</taxon>
    </lineage>
</organism>
<comment type="caution">
    <text evidence="1">The sequence shown here is derived from an EMBL/GenBank/DDBJ whole genome shotgun (WGS) entry which is preliminary data.</text>
</comment>